<sequence length="56" mass="6369">MKDILMSSCAVGAVRGTRRKLPLFGMMTTNKAQMHQEQESNPGRLSDKRVCKRAFR</sequence>
<reference evidence="2" key="2">
    <citation type="submission" date="2020-11" db="EMBL/GenBank/DDBJ databases">
        <authorList>
            <person name="McCartney M.A."/>
            <person name="Auch B."/>
            <person name="Kono T."/>
            <person name="Mallez S."/>
            <person name="Becker A."/>
            <person name="Gohl D.M."/>
            <person name="Silverstein K.A.T."/>
            <person name="Koren S."/>
            <person name="Bechman K.B."/>
            <person name="Herman A."/>
            <person name="Abrahante J.E."/>
            <person name="Garbe J."/>
        </authorList>
    </citation>
    <scope>NUCLEOTIDE SEQUENCE</scope>
    <source>
        <strain evidence="2">Duluth1</strain>
        <tissue evidence="2">Whole animal</tissue>
    </source>
</reference>
<evidence type="ECO:0000313" key="2">
    <source>
        <dbReference type="EMBL" id="KAH3863890.1"/>
    </source>
</evidence>
<feature type="region of interest" description="Disordered" evidence="1">
    <location>
        <begin position="33"/>
        <end position="56"/>
    </location>
</feature>
<comment type="caution">
    <text evidence="2">The sequence shown here is derived from an EMBL/GenBank/DDBJ whole genome shotgun (WGS) entry which is preliminary data.</text>
</comment>
<gene>
    <name evidence="2" type="ORF">DPMN_026896</name>
</gene>
<accession>A0A9D4LTF3</accession>
<feature type="compositionally biased region" description="Polar residues" evidence="1">
    <location>
        <begin position="33"/>
        <end position="43"/>
    </location>
</feature>
<dbReference type="Proteomes" id="UP000828390">
    <property type="component" value="Unassembled WGS sequence"/>
</dbReference>
<proteinExistence type="predicted"/>
<evidence type="ECO:0000313" key="3">
    <source>
        <dbReference type="Proteomes" id="UP000828390"/>
    </source>
</evidence>
<organism evidence="2 3">
    <name type="scientific">Dreissena polymorpha</name>
    <name type="common">Zebra mussel</name>
    <name type="synonym">Mytilus polymorpha</name>
    <dbReference type="NCBI Taxonomy" id="45954"/>
    <lineage>
        <taxon>Eukaryota</taxon>
        <taxon>Metazoa</taxon>
        <taxon>Spiralia</taxon>
        <taxon>Lophotrochozoa</taxon>
        <taxon>Mollusca</taxon>
        <taxon>Bivalvia</taxon>
        <taxon>Autobranchia</taxon>
        <taxon>Heteroconchia</taxon>
        <taxon>Euheterodonta</taxon>
        <taxon>Imparidentia</taxon>
        <taxon>Neoheterodontei</taxon>
        <taxon>Myida</taxon>
        <taxon>Dreissenoidea</taxon>
        <taxon>Dreissenidae</taxon>
        <taxon>Dreissena</taxon>
    </lineage>
</organism>
<protein>
    <submittedName>
        <fullName evidence="2">Uncharacterized protein</fullName>
    </submittedName>
</protein>
<reference evidence="2" key="1">
    <citation type="journal article" date="2019" name="bioRxiv">
        <title>The Genome of the Zebra Mussel, Dreissena polymorpha: A Resource for Invasive Species Research.</title>
        <authorList>
            <person name="McCartney M.A."/>
            <person name="Auch B."/>
            <person name="Kono T."/>
            <person name="Mallez S."/>
            <person name="Zhang Y."/>
            <person name="Obille A."/>
            <person name="Becker A."/>
            <person name="Abrahante J.E."/>
            <person name="Garbe J."/>
            <person name="Badalamenti J.P."/>
            <person name="Herman A."/>
            <person name="Mangelson H."/>
            <person name="Liachko I."/>
            <person name="Sullivan S."/>
            <person name="Sone E.D."/>
            <person name="Koren S."/>
            <person name="Silverstein K.A.T."/>
            <person name="Beckman K.B."/>
            <person name="Gohl D.M."/>
        </authorList>
    </citation>
    <scope>NUCLEOTIDE SEQUENCE</scope>
    <source>
        <strain evidence="2">Duluth1</strain>
        <tissue evidence="2">Whole animal</tissue>
    </source>
</reference>
<dbReference type="AlphaFoldDB" id="A0A9D4LTF3"/>
<evidence type="ECO:0000256" key="1">
    <source>
        <dbReference type="SAM" id="MobiDB-lite"/>
    </source>
</evidence>
<name>A0A9D4LTF3_DREPO</name>
<dbReference type="EMBL" id="JAIWYP010000002">
    <property type="protein sequence ID" value="KAH3863890.1"/>
    <property type="molecule type" value="Genomic_DNA"/>
</dbReference>
<keyword evidence="3" id="KW-1185">Reference proteome</keyword>